<evidence type="ECO:0000256" key="4">
    <source>
        <dbReference type="ARBA" id="ARBA00022741"/>
    </source>
</evidence>
<dbReference type="InterPro" id="IPR008921">
    <property type="entry name" value="DNA_pol3_clamp-load_cplx_C"/>
</dbReference>
<dbReference type="Proteomes" id="UP001208689">
    <property type="component" value="Chromosome"/>
</dbReference>
<evidence type="ECO:0000256" key="2">
    <source>
        <dbReference type="ARBA" id="ARBA00014164"/>
    </source>
</evidence>
<keyword evidence="4" id="KW-0547">Nucleotide-binding</keyword>
<dbReference type="SMART" id="SM00382">
    <property type="entry name" value="AAA"/>
    <property type="match status" value="1"/>
</dbReference>
<sequence length="359" mass="41769">MISDELKPIAEDQSPLWRIKYRPRSLQDIRLYYRQVAQQFSGFIAQNNIPHLMLVGPEGCGKTLLAEILAREMLNSEFDLNFKLLFADDPIGKSERDLSKRQGRVSTKHIGSGAGVVKNYRPFIQIRVRPFVATKKFGESPFKILAIKNFHKLDVEQQAFRRIMEQYSKNCRMILITDRISGIIDPIISRCQLIMIPHVPPHLFNKFIKSVCDQEKIPIKLDILNYLQRMSQNNIGKALDLLQLTKLRFNFITLEHLSTMSHEMNYKLIRELFTQTITSNFKAIRKTLREIFRSNNLSKEQILLELSQVIMTLPLERHLRAFYLDMIAKTDFESIDSNDDEIQLNKLLSQMAMIGKAIN</sequence>
<dbReference type="PANTHER" id="PTHR11669:SF20">
    <property type="entry name" value="REPLICATION FACTOR C SUBUNIT 4"/>
    <property type="match status" value="1"/>
</dbReference>
<keyword evidence="3" id="KW-0235">DNA replication</keyword>
<reference evidence="8" key="1">
    <citation type="submission" date="2022-09" db="EMBL/GenBank/DDBJ databases">
        <title>Actin cytoskeleton and complex cell architecture in an #Asgard archaeon.</title>
        <authorList>
            <person name="Ponce Toledo R.I."/>
            <person name="Schleper C."/>
            <person name="Rodrigues Oliveira T."/>
            <person name="Wollweber F."/>
            <person name="Xu J."/>
            <person name="Rittmann S."/>
            <person name="Klingl A."/>
            <person name="Pilhofer M."/>
        </authorList>
    </citation>
    <scope>NUCLEOTIDE SEQUENCE</scope>
    <source>
        <strain evidence="8">B-35</strain>
    </source>
</reference>
<dbReference type="Gene3D" id="1.20.272.10">
    <property type="match status" value="1"/>
</dbReference>
<gene>
    <name evidence="8" type="ORF">NEF87_003981</name>
</gene>
<name>A0ABY6HVZ8_9ARCH</name>
<dbReference type="SUPFAM" id="SSF52540">
    <property type="entry name" value="P-loop containing nucleoside triphosphate hydrolases"/>
    <property type="match status" value="1"/>
</dbReference>
<dbReference type="Pfam" id="PF00004">
    <property type="entry name" value="AAA"/>
    <property type="match status" value="1"/>
</dbReference>
<organism evidence="8 9">
    <name type="scientific">Candidatus Lokiarchaeum ossiferum</name>
    <dbReference type="NCBI Taxonomy" id="2951803"/>
    <lineage>
        <taxon>Archaea</taxon>
        <taxon>Promethearchaeati</taxon>
        <taxon>Promethearchaeota</taxon>
        <taxon>Promethearchaeia</taxon>
        <taxon>Promethearchaeales</taxon>
        <taxon>Promethearchaeaceae</taxon>
        <taxon>Candidatus Lokiarchaeum</taxon>
    </lineage>
</organism>
<dbReference type="PANTHER" id="PTHR11669">
    <property type="entry name" value="REPLICATION FACTOR C / DNA POLYMERASE III GAMMA-TAU SUBUNIT"/>
    <property type="match status" value="1"/>
</dbReference>
<evidence type="ECO:0000259" key="7">
    <source>
        <dbReference type="SMART" id="SM00382"/>
    </source>
</evidence>
<evidence type="ECO:0000313" key="8">
    <source>
        <dbReference type="EMBL" id="UYP47696.1"/>
    </source>
</evidence>
<evidence type="ECO:0000256" key="1">
    <source>
        <dbReference type="ARBA" id="ARBA00009668"/>
    </source>
</evidence>
<evidence type="ECO:0000256" key="5">
    <source>
        <dbReference type="ARBA" id="ARBA00022840"/>
    </source>
</evidence>
<evidence type="ECO:0000313" key="9">
    <source>
        <dbReference type="Proteomes" id="UP001208689"/>
    </source>
</evidence>
<dbReference type="InterPro" id="IPR003593">
    <property type="entry name" value="AAA+_ATPase"/>
</dbReference>
<dbReference type="InterPro" id="IPR050238">
    <property type="entry name" value="DNA_Rep/Repair_Clamp_Loader"/>
</dbReference>
<keyword evidence="5" id="KW-0067">ATP-binding</keyword>
<keyword evidence="9" id="KW-1185">Reference proteome</keyword>
<dbReference type="SUPFAM" id="SSF48019">
    <property type="entry name" value="post-AAA+ oligomerization domain-like"/>
    <property type="match status" value="1"/>
</dbReference>
<dbReference type="EMBL" id="CP104013">
    <property type="protein sequence ID" value="UYP47696.1"/>
    <property type="molecule type" value="Genomic_DNA"/>
</dbReference>
<proteinExistence type="inferred from homology"/>
<feature type="domain" description="AAA+ ATPase" evidence="7">
    <location>
        <begin position="48"/>
        <end position="227"/>
    </location>
</feature>
<dbReference type="InterPro" id="IPR003959">
    <property type="entry name" value="ATPase_AAA_core"/>
</dbReference>
<dbReference type="Pfam" id="PF08542">
    <property type="entry name" value="Rep_fac_C"/>
    <property type="match status" value="1"/>
</dbReference>
<dbReference type="Gene3D" id="3.40.50.300">
    <property type="entry name" value="P-loop containing nucleotide triphosphate hydrolases"/>
    <property type="match status" value="1"/>
</dbReference>
<protein>
    <recommendedName>
        <fullName evidence="2">Replication factor C small subunit</fullName>
    </recommendedName>
    <alternativeName>
        <fullName evidence="6">Clamp loader small subunit</fullName>
    </alternativeName>
</protein>
<evidence type="ECO:0000256" key="3">
    <source>
        <dbReference type="ARBA" id="ARBA00022705"/>
    </source>
</evidence>
<comment type="similarity">
    <text evidence="1">Belongs to the activator 1 small subunits family. RfcS subfamily.</text>
</comment>
<accession>A0ABY6HVZ8</accession>
<dbReference type="InterPro" id="IPR027417">
    <property type="entry name" value="P-loop_NTPase"/>
</dbReference>
<dbReference type="InterPro" id="IPR013748">
    <property type="entry name" value="Rep_factorC_C"/>
</dbReference>
<evidence type="ECO:0000256" key="6">
    <source>
        <dbReference type="ARBA" id="ARBA00031749"/>
    </source>
</evidence>